<dbReference type="SUPFAM" id="SSF51316">
    <property type="entry name" value="Mss4-like"/>
    <property type="match status" value="1"/>
</dbReference>
<keyword evidence="5" id="KW-0862">Zinc</keyword>
<dbReference type="InterPro" id="IPR002579">
    <property type="entry name" value="Met_Sox_Rdtase_MsrB_dom"/>
</dbReference>
<dbReference type="Gene3D" id="2.170.150.20">
    <property type="entry name" value="Peptide methionine sulfoxide reductase"/>
    <property type="match status" value="1"/>
</dbReference>
<evidence type="ECO:0000256" key="6">
    <source>
        <dbReference type="ARBA" id="ARBA00023002"/>
    </source>
</evidence>
<dbReference type="InterPro" id="IPR006311">
    <property type="entry name" value="TAT_signal"/>
</dbReference>
<name>A0A1G5NMC6_AFIMA</name>
<dbReference type="EMBL" id="FMVW01000005">
    <property type="protein sequence ID" value="SCZ38565.1"/>
    <property type="molecule type" value="Genomic_DNA"/>
</dbReference>
<dbReference type="PROSITE" id="PS51318">
    <property type="entry name" value="TAT"/>
    <property type="match status" value="1"/>
</dbReference>
<dbReference type="NCBIfam" id="TIGR00357">
    <property type="entry name" value="peptide-methionine (R)-S-oxide reductase MsrB"/>
    <property type="match status" value="1"/>
</dbReference>
<feature type="domain" description="MsrB" evidence="8">
    <location>
        <begin position="42"/>
        <end position="164"/>
    </location>
</feature>
<comment type="cofactor">
    <cofactor evidence="1">
        <name>Zn(2+)</name>
        <dbReference type="ChEBI" id="CHEBI:29105"/>
    </cofactor>
</comment>
<dbReference type="PANTHER" id="PTHR10173:SF57">
    <property type="entry name" value="PEPTIDE-METHIONINE (R)-S-OXIDE REDUCTASE"/>
    <property type="match status" value="1"/>
</dbReference>
<evidence type="ECO:0000256" key="5">
    <source>
        <dbReference type="ARBA" id="ARBA00022833"/>
    </source>
</evidence>
<gene>
    <name evidence="9" type="ORF">SAMN03080610_02296</name>
</gene>
<dbReference type="InterPro" id="IPR011057">
    <property type="entry name" value="Mss4-like_sf"/>
</dbReference>
<comment type="similarity">
    <text evidence="2">Belongs to the MsrB Met sulfoxide reductase family.</text>
</comment>
<dbReference type="GO" id="GO:0033743">
    <property type="term" value="F:peptide-methionine (R)-S-oxide reductase activity"/>
    <property type="evidence" value="ECO:0007669"/>
    <property type="project" value="UniProtKB-EC"/>
</dbReference>
<reference evidence="9 10" key="1">
    <citation type="submission" date="2016-10" db="EMBL/GenBank/DDBJ databases">
        <authorList>
            <person name="de Groot N.N."/>
        </authorList>
    </citation>
    <scope>NUCLEOTIDE SEQUENCE [LARGE SCALE GENOMIC DNA]</scope>
    <source>
        <strain evidence="9 10">DSM 2698</strain>
    </source>
</reference>
<protein>
    <recommendedName>
        <fullName evidence="3">peptide-methionine (R)-S-oxide reductase</fullName>
        <ecNumber evidence="3">1.8.4.12</ecNumber>
    </recommendedName>
</protein>
<dbReference type="RefSeq" id="WP_092812863.1">
    <property type="nucleotide sequence ID" value="NZ_FMVW01000005.1"/>
</dbReference>
<keyword evidence="4" id="KW-0479">Metal-binding</keyword>
<evidence type="ECO:0000256" key="7">
    <source>
        <dbReference type="ARBA" id="ARBA00048488"/>
    </source>
</evidence>
<evidence type="ECO:0000256" key="2">
    <source>
        <dbReference type="ARBA" id="ARBA00007174"/>
    </source>
</evidence>
<dbReference type="EC" id="1.8.4.12" evidence="3"/>
<dbReference type="PROSITE" id="PS51790">
    <property type="entry name" value="MSRB"/>
    <property type="match status" value="1"/>
</dbReference>
<dbReference type="Proteomes" id="UP000199347">
    <property type="component" value="Unassembled WGS sequence"/>
</dbReference>
<dbReference type="InterPro" id="IPR028427">
    <property type="entry name" value="Met_Sox_Rdtase_MsrB"/>
</dbReference>
<evidence type="ECO:0000259" key="8">
    <source>
        <dbReference type="PROSITE" id="PS51790"/>
    </source>
</evidence>
<dbReference type="GO" id="GO:0006979">
    <property type="term" value="P:response to oxidative stress"/>
    <property type="evidence" value="ECO:0007669"/>
    <property type="project" value="InterPro"/>
</dbReference>
<evidence type="ECO:0000313" key="10">
    <source>
        <dbReference type="Proteomes" id="UP000199347"/>
    </source>
</evidence>
<dbReference type="GO" id="GO:0046872">
    <property type="term" value="F:metal ion binding"/>
    <property type="evidence" value="ECO:0007669"/>
    <property type="project" value="UniProtKB-KW"/>
</dbReference>
<evidence type="ECO:0000313" key="9">
    <source>
        <dbReference type="EMBL" id="SCZ38565.1"/>
    </source>
</evidence>
<proteinExistence type="inferred from homology"/>
<dbReference type="FunFam" id="2.170.150.20:FF:000001">
    <property type="entry name" value="Peptide methionine sulfoxide reductase MsrB"/>
    <property type="match status" value="1"/>
</dbReference>
<dbReference type="AlphaFoldDB" id="A0A1G5NMC6"/>
<organism evidence="9 10">
    <name type="scientific">Afifella marina DSM 2698</name>
    <dbReference type="NCBI Taxonomy" id="1120955"/>
    <lineage>
        <taxon>Bacteria</taxon>
        <taxon>Pseudomonadati</taxon>
        <taxon>Pseudomonadota</taxon>
        <taxon>Alphaproteobacteria</taxon>
        <taxon>Hyphomicrobiales</taxon>
        <taxon>Afifellaceae</taxon>
        <taxon>Afifella</taxon>
    </lineage>
</organism>
<evidence type="ECO:0000256" key="1">
    <source>
        <dbReference type="ARBA" id="ARBA00001947"/>
    </source>
</evidence>
<keyword evidence="10" id="KW-1185">Reference proteome</keyword>
<dbReference type="GO" id="GO:0005737">
    <property type="term" value="C:cytoplasm"/>
    <property type="evidence" value="ECO:0007669"/>
    <property type="project" value="TreeGrafter"/>
</dbReference>
<comment type="catalytic activity">
    <reaction evidence="7">
        <text>L-methionyl-[protein] + [thioredoxin]-disulfide + H2O = L-methionyl-(R)-S-oxide-[protein] + [thioredoxin]-dithiol</text>
        <dbReference type="Rhea" id="RHEA:24164"/>
        <dbReference type="Rhea" id="RHEA-COMP:10698"/>
        <dbReference type="Rhea" id="RHEA-COMP:10700"/>
        <dbReference type="Rhea" id="RHEA-COMP:12313"/>
        <dbReference type="Rhea" id="RHEA-COMP:12314"/>
        <dbReference type="ChEBI" id="CHEBI:15377"/>
        <dbReference type="ChEBI" id="CHEBI:16044"/>
        <dbReference type="ChEBI" id="CHEBI:29950"/>
        <dbReference type="ChEBI" id="CHEBI:45764"/>
        <dbReference type="ChEBI" id="CHEBI:50058"/>
        <dbReference type="EC" id="1.8.4.12"/>
    </reaction>
</comment>
<keyword evidence="6" id="KW-0560">Oxidoreductase</keyword>
<evidence type="ECO:0000256" key="4">
    <source>
        <dbReference type="ARBA" id="ARBA00022723"/>
    </source>
</evidence>
<dbReference type="STRING" id="1120955.SAMN03080610_02296"/>
<sequence length="172" mass="18307">MLSRRSLFAGSAAVAALTGLGVFLPHRAGAESTGDFPVTLSRDEWKKKLTDGQFSVLRDEGTERAFTSPLNDEHRQGVFHCAGCDNAVYSSKAKFDSGTGWPSFYEAIAPAAVATSRDFKLIYPRTEVHCANCGGHLGHIFNDGPKPTGKRHCINGVALVFKPAGGGEPVLG</sequence>
<dbReference type="OrthoDB" id="9785497at2"/>
<dbReference type="Pfam" id="PF01641">
    <property type="entry name" value="SelR"/>
    <property type="match status" value="1"/>
</dbReference>
<dbReference type="GO" id="GO:0030091">
    <property type="term" value="P:protein repair"/>
    <property type="evidence" value="ECO:0007669"/>
    <property type="project" value="InterPro"/>
</dbReference>
<evidence type="ECO:0000256" key="3">
    <source>
        <dbReference type="ARBA" id="ARBA00012499"/>
    </source>
</evidence>
<accession>A0A1G5NMC6</accession>
<dbReference type="PANTHER" id="PTHR10173">
    <property type="entry name" value="METHIONINE SULFOXIDE REDUCTASE"/>
    <property type="match status" value="1"/>
</dbReference>